<dbReference type="Pfam" id="PF04142">
    <property type="entry name" value="Nuc_sug_transp"/>
    <property type="match status" value="1"/>
</dbReference>
<feature type="transmembrane region" description="Helical" evidence="5">
    <location>
        <begin position="157"/>
        <end position="175"/>
    </location>
</feature>
<keyword evidence="2 5" id="KW-0812">Transmembrane</keyword>
<feature type="transmembrane region" description="Helical" evidence="5">
    <location>
        <begin position="85"/>
        <end position="104"/>
    </location>
</feature>
<dbReference type="EMBL" id="BNJQ01000035">
    <property type="protein sequence ID" value="GHP11615.1"/>
    <property type="molecule type" value="Genomic_DNA"/>
</dbReference>
<keyword evidence="7" id="KW-1185">Reference proteome</keyword>
<dbReference type="GO" id="GO:0015165">
    <property type="term" value="F:pyrimidine nucleotide-sugar transmembrane transporter activity"/>
    <property type="evidence" value="ECO:0007669"/>
    <property type="project" value="InterPro"/>
</dbReference>
<evidence type="ECO:0000313" key="6">
    <source>
        <dbReference type="EMBL" id="GHP11615.1"/>
    </source>
</evidence>
<feature type="transmembrane region" description="Helical" evidence="5">
    <location>
        <begin position="243"/>
        <end position="262"/>
    </location>
</feature>
<evidence type="ECO:0000256" key="3">
    <source>
        <dbReference type="ARBA" id="ARBA00022989"/>
    </source>
</evidence>
<dbReference type="PANTHER" id="PTHR10231">
    <property type="entry name" value="NUCLEOTIDE-SUGAR TRANSMEMBRANE TRANSPORTER"/>
    <property type="match status" value="1"/>
</dbReference>
<evidence type="ECO:0000256" key="4">
    <source>
        <dbReference type="ARBA" id="ARBA00023136"/>
    </source>
</evidence>
<dbReference type="GO" id="GO:0000139">
    <property type="term" value="C:Golgi membrane"/>
    <property type="evidence" value="ECO:0007669"/>
    <property type="project" value="InterPro"/>
</dbReference>
<evidence type="ECO:0000256" key="5">
    <source>
        <dbReference type="SAM" id="Phobius"/>
    </source>
</evidence>
<evidence type="ECO:0000313" key="7">
    <source>
        <dbReference type="Proteomes" id="UP000660262"/>
    </source>
</evidence>
<comment type="caution">
    <text evidence="6">The sequence shown here is derived from an EMBL/GenBank/DDBJ whole genome shotgun (WGS) entry which is preliminary data.</text>
</comment>
<dbReference type="Proteomes" id="UP000660262">
    <property type="component" value="Unassembled WGS sequence"/>
</dbReference>
<dbReference type="AlphaFoldDB" id="A0A830HYF8"/>
<sequence>MASGTSVSYRVVRARGSNVLVADKHVLAQLLIRYILPALGYTAANALGLFAVDAAGATGALVAGQMRLPTTAAIWQVVMGKRMSMAHWTCIVGTVTCCISYELLRRLAPGSKANNHLWRLYVPTLLGSVASAIAGASNERLLKRFSSGKRAHSSIHNACLCANAALAALAMSHFAEPAPDVRWNALLEPPTALAVALHAAVGICVSVILKDLSLPHKAIAGTLAAPASVAFGYVVFGKPFPDAPRAAALLGVAICSCTFHALPMPTDDRSAPRNAEDEKKLR</sequence>
<dbReference type="InterPro" id="IPR007271">
    <property type="entry name" value="Nuc_sug_transpt"/>
</dbReference>
<name>A0A830HYF8_9CHLO</name>
<keyword evidence="4 5" id="KW-0472">Membrane</keyword>
<keyword evidence="3 5" id="KW-1133">Transmembrane helix</keyword>
<accession>A0A830HYF8</accession>
<feature type="transmembrane region" description="Helical" evidence="5">
    <location>
        <begin position="190"/>
        <end position="209"/>
    </location>
</feature>
<gene>
    <name evidence="6" type="ORF">PPROV_001034300</name>
</gene>
<comment type="subcellular location">
    <subcellularLocation>
        <location evidence="1">Membrane</location>
        <topology evidence="1">Multi-pass membrane protein</topology>
    </subcellularLocation>
</comment>
<proteinExistence type="predicted"/>
<feature type="transmembrane region" description="Helical" evidence="5">
    <location>
        <begin position="218"/>
        <end position="237"/>
    </location>
</feature>
<evidence type="ECO:0000256" key="1">
    <source>
        <dbReference type="ARBA" id="ARBA00004141"/>
    </source>
</evidence>
<organism evidence="6 7">
    <name type="scientific">Pycnococcus provasolii</name>
    <dbReference type="NCBI Taxonomy" id="41880"/>
    <lineage>
        <taxon>Eukaryota</taxon>
        <taxon>Viridiplantae</taxon>
        <taxon>Chlorophyta</taxon>
        <taxon>Pseudoscourfieldiophyceae</taxon>
        <taxon>Pseudoscourfieldiales</taxon>
        <taxon>Pycnococcaceae</taxon>
        <taxon>Pycnococcus</taxon>
    </lineage>
</organism>
<reference evidence="6" key="1">
    <citation type="submission" date="2020-10" db="EMBL/GenBank/DDBJ databases">
        <title>Unveiling of a novel bifunctional photoreceptor, Dualchrome1, isolated from a cosmopolitan green alga.</title>
        <authorList>
            <person name="Suzuki S."/>
            <person name="Kawachi M."/>
        </authorList>
    </citation>
    <scope>NUCLEOTIDE SEQUENCE</scope>
    <source>
        <strain evidence="6">NIES 2893</strain>
    </source>
</reference>
<protein>
    <submittedName>
        <fullName evidence="6">Uncharacterized protein</fullName>
    </submittedName>
</protein>
<evidence type="ECO:0000256" key="2">
    <source>
        <dbReference type="ARBA" id="ARBA00022692"/>
    </source>
</evidence>